<dbReference type="EMBL" id="LAZR01059882">
    <property type="protein sequence ID" value="KKK66857.1"/>
    <property type="molecule type" value="Genomic_DNA"/>
</dbReference>
<gene>
    <name evidence="1" type="ORF">LCGC14_2959870</name>
</gene>
<accession>A0A0F8XCI4</accession>
<feature type="non-terminal residue" evidence="1">
    <location>
        <position position="113"/>
    </location>
</feature>
<reference evidence="1" key="1">
    <citation type="journal article" date="2015" name="Nature">
        <title>Complex archaea that bridge the gap between prokaryotes and eukaryotes.</title>
        <authorList>
            <person name="Spang A."/>
            <person name="Saw J.H."/>
            <person name="Jorgensen S.L."/>
            <person name="Zaremba-Niedzwiedzka K."/>
            <person name="Martijn J."/>
            <person name="Lind A.E."/>
            <person name="van Eijk R."/>
            <person name="Schleper C."/>
            <person name="Guy L."/>
            <person name="Ettema T.J."/>
        </authorList>
    </citation>
    <scope>NUCLEOTIDE SEQUENCE</scope>
</reference>
<evidence type="ECO:0000313" key="1">
    <source>
        <dbReference type="EMBL" id="KKK66857.1"/>
    </source>
</evidence>
<sequence>MVHDSDGSSPGSALYIYDYKNSITQVVQSDWYNFNINVKKHYKAATISKNFVLGKSATWKAASEAFRQEMGRFKNNLNKGVYKNWKKININDPFNNAKKILIEFDLYNVTIMS</sequence>
<name>A0A0F8XCI4_9ZZZZ</name>
<organism evidence="1">
    <name type="scientific">marine sediment metagenome</name>
    <dbReference type="NCBI Taxonomy" id="412755"/>
    <lineage>
        <taxon>unclassified sequences</taxon>
        <taxon>metagenomes</taxon>
        <taxon>ecological metagenomes</taxon>
    </lineage>
</organism>
<protein>
    <submittedName>
        <fullName evidence="1">Uncharacterized protein</fullName>
    </submittedName>
</protein>
<proteinExistence type="predicted"/>
<dbReference type="AlphaFoldDB" id="A0A0F8XCI4"/>
<comment type="caution">
    <text evidence="1">The sequence shown here is derived from an EMBL/GenBank/DDBJ whole genome shotgun (WGS) entry which is preliminary data.</text>
</comment>